<evidence type="ECO:0000256" key="6">
    <source>
        <dbReference type="HAMAP-Rule" id="MF_01363"/>
    </source>
</evidence>
<comment type="subunit">
    <text evidence="6">Part of the 50S ribosomal subunit. Contacts protein L20.</text>
</comment>
<comment type="function">
    <text evidence="6 7">This protein binds to 23S rRNA in the presence of protein L20.</text>
</comment>
<dbReference type="InterPro" id="IPR028909">
    <property type="entry name" value="bL21-like"/>
</dbReference>
<dbReference type="EMBL" id="WOFV02000017">
    <property type="protein sequence ID" value="NAS17722.1"/>
    <property type="molecule type" value="Genomic_DNA"/>
</dbReference>
<evidence type="ECO:0000313" key="8">
    <source>
        <dbReference type="EMBL" id="GEQ21897.1"/>
    </source>
</evidence>
<dbReference type="SUPFAM" id="SSF141091">
    <property type="entry name" value="L21p-like"/>
    <property type="match status" value="1"/>
</dbReference>
<evidence type="ECO:0000313" key="13">
    <source>
        <dbReference type="Proteomes" id="UP000321089"/>
    </source>
</evidence>
<name>A0A0A6PVS9_CLOBU</name>
<evidence type="ECO:0000313" key="15">
    <source>
        <dbReference type="Proteomes" id="UP000515243"/>
    </source>
</evidence>
<dbReference type="KEGG" id="cbut:ATN24_04190"/>
<dbReference type="HAMAP" id="MF_01363">
    <property type="entry name" value="Ribosomal_bL21"/>
    <property type="match status" value="1"/>
</dbReference>
<dbReference type="Proteomes" id="UP000474042">
    <property type="component" value="Unassembled WGS sequence"/>
</dbReference>
<evidence type="ECO:0000313" key="14">
    <source>
        <dbReference type="Proteomes" id="UP000474042"/>
    </source>
</evidence>
<keyword evidence="4 6" id="KW-0689">Ribosomal protein</keyword>
<dbReference type="PROSITE" id="PS01169">
    <property type="entry name" value="RIBOSOMAL_L21"/>
    <property type="match status" value="1"/>
</dbReference>
<evidence type="ECO:0000256" key="3">
    <source>
        <dbReference type="ARBA" id="ARBA00022884"/>
    </source>
</evidence>
<evidence type="ECO:0000313" key="10">
    <source>
        <dbReference type="EMBL" id="PPV15105.1"/>
    </source>
</evidence>
<evidence type="ECO:0000256" key="7">
    <source>
        <dbReference type="RuleBase" id="RU000562"/>
    </source>
</evidence>
<accession>A0A0A6PVS9</accession>
<dbReference type="Proteomes" id="UP000515243">
    <property type="component" value="Chromosome 1"/>
</dbReference>
<dbReference type="NCBIfam" id="TIGR00061">
    <property type="entry name" value="L21"/>
    <property type="match status" value="1"/>
</dbReference>
<gene>
    <name evidence="6 8" type="primary">rplU</name>
    <name evidence="10" type="ORF">AWN73_12565</name>
    <name evidence="8" type="ORF">CBU02nite_24030</name>
    <name evidence="11" type="ORF">FF104_15160</name>
    <name evidence="9" type="ORF">GND98_007510</name>
</gene>
<dbReference type="InterPro" id="IPR036164">
    <property type="entry name" value="bL21-like_sf"/>
</dbReference>
<reference evidence="10 12" key="1">
    <citation type="submission" date="2016-01" db="EMBL/GenBank/DDBJ databases">
        <title>Characterization of the Clostridium difficile lineages that are prevalent in Hong Kong and China.</title>
        <authorList>
            <person name="Kwok J.S.-L."/>
            <person name="Lam W.-Y."/>
            <person name="Ip M."/>
            <person name="Chan T.-F."/>
            <person name="Hawkey P.M."/>
            <person name="Tsui S.K.-W."/>
        </authorList>
    </citation>
    <scope>NUCLEOTIDE SEQUENCE [LARGE SCALE GENOMIC DNA]</scope>
    <source>
        <strain evidence="10 12">300064</strain>
    </source>
</reference>
<dbReference type="Pfam" id="PF00829">
    <property type="entry name" value="Ribosomal_L21p"/>
    <property type="match status" value="1"/>
</dbReference>
<proteinExistence type="inferred from homology"/>
<dbReference type="GO" id="GO:0003735">
    <property type="term" value="F:structural constituent of ribosome"/>
    <property type="evidence" value="ECO:0007669"/>
    <property type="project" value="InterPro"/>
</dbReference>
<comment type="similarity">
    <text evidence="1 6 7">Belongs to the bacterial ribosomal protein bL21 family.</text>
</comment>
<dbReference type="Proteomes" id="UP000238081">
    <property type="component" value="Unassembled WGS sequence"/>
</dbReference>
<dbReference type="OrthoDB" id="9813334at2"/>
<dbReference type="EMBL" id="BKBC01000035">
    <property type="protein sequence ID" value="GEQ21897.1"/>
    <property type="molecule type" value="Genomic_DNA"/>
</dbReference>
<evidence type="ECO:0000256" key="4">
    <source>
        <dbReference type="ARBA" id="ARBA00022980"/>
    </source>
</evidence>
<dbReference type="AlphaFoldDB" id="A0A0A6PVS9"/>
<keyword evidence="2 6" id="KW-0699">rRNA-binding</keyword>
<dbReference type="EMBL" id="LRDH01000102">
    <property type="protein sequence ID" value="PPV15105.1"/>
    <property type="molecule type" value="Genomic_DNA"/>
</dbReference>
<dbReference type="Proteomes" id="UP000321089">
    <property type="component" value="Unassembled WGS sequence"/>
</dbReference>
<sequence>MYAVLKTGGKQYRVQEGDVIYVEKLDAEVDSTVELEEVLAVGTDAGIKVGAPVVAGAKVVAKVAAQGKAKKVIVFKYKAKKDYRRKNGHRQPYTKLVIEKIEA</sequence>
<organism evidence="10 12">
    <name type="scientific">Clostridium butyricum</name>
    <dbReference type="NCBI Taxonomy" id="1492"/>
    <lineage>
        <taxon>Bacteria</taxon>
        <taxon>Bacillati</taxon>
        <taxon>Bacillota</taxon>
        <taxon>Clostridia</taxon>
        <taxon>Eubacteriales</taxon>
        <taxon>Clostridiaceae</taxon>
        <taxon>Clostridium</taxon>
    </lineage>
</organism>
<dbReference type="GO" id="GO:0005737">
    <property type="term" value="C:cytoplasm"/>
    <property type="evidence" value="ECO:0007669"/>
    <property type="project" value="UniProtKB-ARBA"/>
</dbReference>
<dbReference type="GO" id="GO:0005840">
    <property type="term" value="C:ribosome"/>
    <property type="evidence" value="ECO:0007669"/>
    <property type="project" value="UniProtKB-KW"/>
</dbReference>
<protein>
    <recommendedName>
        <fullName evidence="6">Large ribosomal subunit protein bL21</fullName>
    </recommendedName>
</protein>
<dbReference type="GO" id="GO:0006412">
    <property type="term" value="P:translation"/>
    <property type="evidence" value="ECO:0007669"/>
    <property type="project" value="UniProtKB-UniRule"/>
</dbReference>
<keyword evidence="3 6" id="KW-0694">RNA-binding</keyword>
<dbReference type="GeneID" id="92945539"/>
<keyword evidence="5 6" id="KW-0687">Ribonucleoprotein</keyword>
<dbReference type="EMBL" id="CP040626">
    <property type="protein sequence ID" value="QMW92271.1"/>
    <property type="molecule type" value="Genomic_DNA"/>
</dbReference>
<dbReference type="InterPro" id="IPR001787">
    <property type="entry name" value="Ribosomal_bL21"/>
</dbReference>
<evidence type="ECO:0000256" key="5">
    <source>
        <dbReference type="ARBA" id="ARBA00023274"/>
    </source>
</evidence>
<dbReference type="GO" id="GO:1990904">
    <property type="term" value="C:ribonucleoprotein complex"/>
    <property type="evidence" value="ECO:0007669"/>
    <property type="project" value="UniProtKB-KW"/>
</dbReference>
<reference evidence="8 13" key="3">
    <citation type="submission" date="2019-07" db="EMBL/GenBank/DDBJ databases">
        <title>Whole genome shotgun sequence of Clostridium butyricum NBRC 3858.</title>
        <authorList>
            <person name="Hosoyama A."/>
            <person name="Uohara A."/>
            <person name="Ohji S."/>
            <person name="Ichikawa N."/>
        </authorList>
    </citation>
    <scope>NUCLEOTIDE SEQUENCE [LARGE SCALE GENOMIC DNA]</scope>
    <source>
        <strain evidence="8 13">NBRC 3858</strain>
    </source>
</reference>
<evidence type="ECO:0000256" key="2">
    <source>
        <dbReference type="ARBA" id="ARBA00022730"/>
    </source>
</evidence>
<evidence type="ECO:0000313" key="9">
    <source>
        <dbReference type="EMBL" id="NAS17722.1"/>
    </source>
</evidence>
<evidence type="ECO:0000313" key="11">
    <source>
        <dbReference type="EMBL" id="QMW92271.1"/>
    </source>
</evidence>
<dbReference type="PANTHER" id="PTHR21349:SF0">
    <property type="entry name" value="LARGE RIBOSOMAL SUBUNIT PROTEIN BL21M"/>
    <property type="match status" value="1"/>
</dbReference>
<dbReference type="GO" id="GO:0019843">
    <property type="term" value="F:rRNA binding"/>
    <property type="evidence" value="ECO:0007669"/>
    <property type="project" value="UniProtKB-UniRule"/>
</dbReference>
<evidence type="ECO:0000313" key="12">
    <source>
        <dbReference type="Proteomes" id="UP000238081"/>
    </source>
</evidence>
<dbReference type="RefSeq" id="WP_002582216.1">
    <property type="nucleotide sequence ID" value="NZ_AP019716.1"/>
</dbReference>
<dbReference type="PANTHER" id="PTHR21349">
    <property type="entry name" value="50S RIBOSOMAL PROTEIN L21"/>
    <property type="match status" value="1"/>
</dbReference>
<dbReference type="InterPro" id="IPR018258">
    <property type="entry name" value="Ribosomal_bL21_CS"/>
</dbReference>
<evidence type="ECO:0000256" key="1">
    <source>
        <dbReference type="ARBA" id="ARBA00008563"/>
    </source>
</evidence>
<reference evidence="11 15" key="2">
    <citation type="submission" date="2019-05" db="EMBL/GenBank/DDBJ databases">
        <authorList>
            <person name="Schori C."/>
            <person name="Ahrens C."/>
        </authorList>
    </citation>
    <scope>NUCLEOTIDE SEQUENCE [LARGE SCALE GENOMIC DNA]</scope>
    <source>
        <strain evidence="11 15">DSM 10702</strain>
    </source>
</reference>
<reference evidence="9 14" key="4">
    <citation type="submission" date="2020-01" db="EMBL/GenBank/DDBJ databases">
        <title>Genome sequence of a 1,3-propanediol producer, Clostridium butyricum S3.</title>
        <authorList>
            <person name="Zhou J."/>
        </authorList>
    </citation>
    <scope>NUCLEOTIDE SEQUENCE [LARGE SCALE GENOMIC DNA]</scope>
    <source>
        <strain evidence="9 14">S3</strain>
    </source>
</reference>